<reference evidence="2 3" key="1">
    <citation type="journal article" date="2015" name="Nature">
        <title>rRNA introns, odd ribosomes, and small enigmatic genomes across a large radiation of phyla.</title>
        <authorList>
            <person name="Brown C.T."/>
            <person name="Hug L.A."/>
            <person name="Thomas B.C."/>
            <person name="Sharon I."/>
            <person name="Castelle C.J."/>
            <person name="Singh A."/>
            <person name="Wilkins M.J."/>
            <person name="Williams K.H."/>
            <person name="Banfield J.F."/>
        </authorList>
    </citation>
    <scope>NUCLEOTIDE SEQUENCE [LARGE SCALE GENOMIC DNA]</scope>
</reference>
<evidence type="ECO:0000256" key="1">
    <source>
        <dbReference type="SAM" id="Phobius"/>
    </source>
</evidence>
<name>A0A0G0FSS1_9BACT</name>
<gene>
    <name evidence="2" type="ORF">US29_C0016G0002</name>
</gene>
<feature type="transmembrane region" description="Helical" evidence="1">
    <location>
        <begin position="24"/>
        <end position="42"/>
    </location>
</feature>
<keyword evidence="1" id="KW-0472">Membrane</keyword>
<dbReference type="EMBL" id="LBSK01000016">
    <property type="protein sequence ID" value="KKQ16885.1"/>
    <property type="molecule type" value="Genomic_DNA"/>
</dbReference>
<dbReference type="AlphaFoldDB" id="A0A0G0FSS1"/>
<organism evidence="2 3">
    <name type="scientific">candidate division WS6 bacterium GW2011_GWF1_36_8</name>
    <dbReference type="NCBI Taxonomy" id="1619098"/>
    <lineage>
        <taxon>Bacteria</taxon>
        <taxon>Candidatus Dojkabacteria</taxon>
    </lineage>
</organism>
<sequence>MLIALIGYIPYIRDCIKGKTKPHVITWFTWALVSFLAFGIQFFNQGGFGSFINLFMGIICTVIFILGLRNGTKDITRTDWIAFMLALIAIGLWLIVKQPLLSIILVVFIDIMSFLPTILKGWKKPYTETLITFAFSGVKNGLSIYALSSYSLVIVMYPAYALIANIFFVGMLLMRRKVLGKE</sequence>
<keyword evidence="1" id="KW-1133">Transmembrane helix</keyword>
<comment type="caution">
    <text evidence="2">The sequence shown here is derived from an EMBL/GenBank/DDBJ whole genome shotgun (WGS) entry which is preliminary data.</text>
</comment>
<feature type="transmembrane region" description="Helical" evidence="1">
    <location>
        <begin position="154"/>
        <end position="174"/>
    </location>
</feature>
<evidence type="ECO:0000313" key="2">
    <source>
        <dbReference type="EMBL" id="KKQ16885.1"/>
    </source>
</evidence>
<evidence type="ECO:0000313" key="3">
    <source>
        <dbReference type="Proteomes" id="UP000033886"/>
    </source>
</evidence>
<dbReference type="Proteomes" id="UP000033886">
    <property type="component" value="Unassembled WGS sequence"/>
</dbReference>
<feature type="transmembrane region" description="Helical" evidence="1">
    <location>
        <begin position="48"/>
        <end position="68"/>
    </location>
</feature>
<feature type="transmembrane region" description="Helical" evidence="1">
    <location>
        <begin position="129"/>
        <end position="148"/>
    </location>
</feature>
<keyword evidence="1" id="KW-0812">Transmembrane</keyword>
<proteinExistence type="predicted"/>
<feature type="transmembrane region" description="Helical" evidence="1">
    <location>
        <begin position="80"/>
        <end position="96"/>
    </location>
</feature>
<protein>
    <submittedName>
        <fullName evidence="2">Uncharacterized protein</fullName>
    </submittedName>
</protein>
<feature type="transmembrane region" description="Helical" evidence="1">
    <location>
        <begin position="102"/>
        <end position="122"/>
    </location>
</feature>
<accession>A0A0G0FSS1</accession>